<protein>
    <submittedName>
        <fullName evidence="1">Uncharacterized protein</fullName>
    </submittedName>
</protein>
<keyword evidence="2" id="KW-1185">Reference proteome</keyword>
<evidence type="ECO:0000313" key="2">
    <source>
        <dbReference type="Proteomes" id="UP000001023"/>
    </source>
</evidence>
<organism evidence="1 2">
    <name type="scientific">Ruegeria pomeroyi (strain ATCC 700808 / DSM 15171 / DSS-3)</name>
    <name type="common">Silicibacter pomeroyi</name>
    <dbReference type="NCBI Taxonomy" id="246200"/>
    <lineage>
        <taxon>Bacteria</taxon>
        <taxon>Pseudomonadati</taxon>
        <taxon>Pseudomonadota</taxon>
        <taxon>Alphaproteobacteria</taxon>
        <taxon>Rhodobacterales</taxon>
        <taxon>Roseobacteraceae</taxon>
        <taxon>Ruegeria</taxon>
    </lineage>
</organism>
<sequence>MRLPHPASRQRDCRTIGNRCAQGSELHPFWLTIEGDHPPSEAASATLPDRLASSRRPLSGTGAPSSAVWRWYIFLVRRGGIDMKAYLRAGAVLALTAVVATSPEAQQRPTKPGSDVHNITISCFRGPTSSVIWDRPNAVFVEDLVRMGYTYPEAHAIGERICRDEWGVGQHDYMRSSLLQIVAKTPPSH</sequence>
<proteinExistence type="predicted"/>
<dbReference type="Proteomes" id="UP000001023">
    <property type="component" value="Plasmid megaplasmid"/>
</dbReference>
<geneLocation type="plasmid" evidence="2">
    <name>megaplasmid Spo</name>
</geneLocation>
<dbReference type="EMBL" id="CP000032">
    <property type="protein sequence ID" value="AAV97144.1"/>
    <property type="molecule type" value="Genomic_DNA"/>
</dbReference>
<name>Q5LLK6_RUEPO</name>
<dbReference type="AlphaFoldDB" id="Q5LLK6"/>
<reference evidence="1 2" key="2">
    <citation type="journal article" date="2014" name="Stand. Genomic Sci.">
        <title>An updated genome annotation for the model marine bacterium Ruegeria pomeroyi DSS-3.</title>
        <authorList>
            <person name="Rivers A.R."/>
            <person name="Smith C.B."/>
            <person name="Moran M.A."/>
        </authorList>
    </citation>
    <scope>GENOME REANNOTATION</scope>
    <source>
        <strain evidence="2">ATCC 700808 / DSM 15171 / DSS-3</strain>
        <plasmid evidence="2">Plasmid megaplasmid Spo</plasmid>
    </source>
</reference>
<accession>Q5LLK6</accession>
<dbReference type="KEGG" id="sil:SPOA0003"/>
<dbReference type="PaxDb" id="246200-SPOA0003"/>
<evidence type="ECO:0000313" key="1">
    <source>
        <dbReference type="EMBL" id="AAV97144.1"/>
    </source>
</evidence>
<reference evidence="1 2" key="1">
    <citation type="journal article" date="2004" name="Nature">
        <title>Genome sequence of Silicibacter pomeroyi reveals adaptations to the marine environment.</title>
        <authorList>
            <person name="Moran M.A."/>
            <person name="Buchan A."/>
            <person name="Gonzalez J.M."/>
            <person name="Heidelberg J.F."/>
            <person name="Whitman W.B."/>
            <person name="Kiene R.P."/>
            <person name="Henriksen J.R."/>
            <person name="King G.M."/>
            <person name="Belas R."/>
            <person name="Fuqua C."/>
            <person name="Brinkac L."/>
            <person name="Lewis M."/>
            <person name="Johri S."/>
            <person name="Weaver B."/>
            <person name="Pai G."/>
            <person name="Eisen J.A."/>
            <person name="Rahe E."/>
            <person name="Sheldon W.M."/>
            <person name="Ye W."/>
            <person name="Miller T.R."/>
            <person name="Carlton J."/>
            <person name="Rasko D.A."/>
            <person name="Paulsen I.T."/>
            <person name="Ren Q."/>
            <person name="Daugherty S.C."/>
            <person name="Deboy R.T."/>
            <person name="Dodson R.J."/>
            <person name="Durkin A.S."/>
            <person name="Madupu R."/>
            <person name="Nelson W.C."/>
            <person name="Sullivan S.A."/>
            <person name="Rosovitz M.J."/>
            <person name="Haft D.H."/>
            <person name="Selengut J."/>
            <person name="Ward N."/>
        </authorList>
    </citation>
    <scope>NUCLEOTIDE SEQUENCE [LARGE SCALE GENOMIC DNA]</scope>
    <source>
        <strain evidence="2">ATCC 700808 / DSM 15171 / DSS-3</strain>
        <plasmid evidence="2">Plasmid megaplasmid Spo</plasmid>
    </source>
</reference>
<gene>
    <name evidence="1" type="ordered locus">SPOA0003</name>
</gene>
<dbReference type="HOGENOM" id="CLU_1433512_0_0_5"/>
<keyword evidence="1" id="KW-0614">Plasmid</keyword>
<dbReference type="eggNOG" id="ENOG50331TW">
    <property type="taxonomic scope" value="Bacteria"/>
</dbReference>